<accession>A0A0G2A409</accession>
<comment type="caution">
    <text evidence="1">The sequence shown here is derived from an EMBL/GenBank/DDBJ whole genome shotgun (WGS) entry which is preliminary data.</text>
</comment>
<proteinExistence type="predicted"/>
<evidence type="ECO:0000313" key="2">
    <source>
        <dbReference type="Proteomes" id="UP000034913"/>
    </source>
</evidence>
<dbReference type="EMBL" id="LCRB01000002">
    <property type="protein sequence ID" value="KKW26959.1"/>
    <property type="molecule type" value="Genomic_DNA"/>
</dbReference>
<sequence length="124" mass="13937">MEGATCHRRYQIRGIYEDCLGGSDFVGEITITEDTGEFSGTISDRYGASAIQGNVGADKLSFKKAYSSDSVSTTMKFWFGLSDVGYQYEYHKKLNNSEWDWEGHWTNIRSGETRNSFCTIGILS</sequence>
<gene>
    <name evidence="1" type="ORF">VF00_C0002G0284</name>
</gene>
<dbReference type="AlphaFoldDB" id="A0A0G2A409"/>
<dbReference type="Proteomes" id="UP000034913">
    <property type="component" value="Unassembled WGS sequence"/>
</dbReference>
<evidence type="ECO:0000313" key="1">
    <source>
        <dbReference type="EMBL" id="KKW26959.1"/>
    </source>
</evidence>
<protein>
    <submittedName>
        <fullName evidence="1">Uncharacterized protein</fullName>
    </submittedName>
</protein>
<reference evidence="1 2" key="1">
    <citation type="journal article" date="2015" name="Nature">
        <title>rRNA introns, odd ribosomes, and small enigmatic genomes across a large radiation of phyla.</title>
        <authorList>
            <person name="Brown C.T."/>
            <person name="Hug L.A."/>
            <person name="Thomas B.C."/>
            <person name="Sharon I."/>
            <person name="Castelle C.J."/>
            <person name="Singh A."/>
            <person name="Wilkins M.J."/>
            <person name="Williams K.H."/>
            <person name="Banfield J.F."/>
        </authorList>
    </citation>
    <scope>NUCLEOTIDE SEQUENCE [LARGE SCALE GENOMIC DNA]</scope>
</reference>
<name>A0A0G2A409_UNCK3</name>
<organism evidence="1 2">
    <name type="scientific">candidate division Kazan bacterium GW2011_GWB1_52_7</name>
    <dbReference type="NCBI Taxonomy" id="1620414"/>
    <lineage>
        <taxon>Bacteria</taxon>
        <taxon>Bacteria division Kazan-3B-28</taxon>
    </lineage>
</organism>